<dbReference type="OrthoDB" id="9937052at2"/>
<dbReference type="EMBL" id="ARYL01000098">
    <property type="protein sequence ID" value="KCZ97981.1"/>
    <property type="molecule type" value="Genomic_DNA"/>
</dbReference>
<accession>A0A059G1X0</accession>
<name>A0A059G1X0_9PROT</name>
<dbReference type="RefSeq" id="WP_035542333.1">
    <property type="nucleotide sequence ID" value="NZ_ARYL01000098.1"/>
</dbReference>
<dbReference type="Proteomes" id="UP000024942">
    <property type="component" value="Unassembled WGS sequence"/>
</dbReference>
<keyword evidence="2" id="KW-1185">Reference proteome</keyword>
<dbReference type="PATRIC" id="fig|1280953.3.peg.4064"/>
<protein>
    <submittedName>
        <fullName evidence="1">Uncharacterized protein</fullName>
    </submittedName>
</protein>
<reference evidence="1 2" key="1">
    <citation type="journal article" date="2014" name="Antonie Van Leeuwenhoek">
        <title>Hyphomonas beringensis sp. nov. and Hyphomonas chukchiensis sp. nov., isolated from surface seawater of the Bering Sea and Chukchi Sea.</title>
        <authorList>
            <person name="Li C."/>
            <person name="Lai Q."/>
            <person name="Li G."/>
            <person name="Dong C."/>
            <person name="Wang J."/>
            <person name="Liao Y."/>
            <person name="Shao Z."/>
        </authorList>
    </citation>
    <scope>NUCLEOTIDE SEQUENCE [LARGE SCALE GENOMIC DNA]</scope>
    <source>
        <strain evidence="1 2">SCH89</strain>
    </source>
</reference>
<organism evidence="1 2">
    <name type="scientific">Hyphomonas oceanitis SCH89</name>
    <dbReference type="NCBI Taxonomy" id="1280953"/>
    <lineage>
        <taxon>Bacteria</taxon>
        <taxon>Pseudomonadati</taxon>
        <taxon>Pseudomonadota</taxon>
        <taxon>Alphaproteobacteria</taxon>
        <taxon>Hyphomonadales</taxon>
        <taxon>Hyphomonadaceae</taxon>
        <taxon>Hyphomonas</taxon>
    </lineage>
</organism>
<comment type="caution">
    <text evidence="1">The sequence shown here is derived from an EMBL/GenBank/DDBJ whole genome shotgun (WGS) entry which is preliminary data.</text>
</comment>
<proteinExistence type="predicted"/>
<sequence>MTDRENQDEGRPIVMVYVSIFREKLAKLERRGDGDKPEAVQLRRTLARIDRAAAQSSPCDGRQIRLTAAE</sequence>
<evidence type="ECO:0000313" key="2">
    <source>
        <dbReference type="Proteomes" id="UP000024942"/>
    </source>
</evidence>
<gene>
    <name evidence="1" type="ORF">HOC_20458</name>
</gene>
<dbReference type="AlphaFoldDB" id="A0A059G1X0"/>
<evidence type="ECO:0000313" key="1">
    <source>
        <dbReference type="EMBL" id="KCZ97981.1"/>
    </source>
</evidence>